<organism evidence="1 2">
    <name type="scientific">Aldrovandia affinis</name>
    <dbReference type="NCBI Taxonomy" id="143900"/>
    <lineage>
        <taxon>Eukaryota</taxon>
        <taxon>Metazoa</taxon>
        <taxon>Chordata</taxon>
        <taxon>Craniata</taxon>
        <taxon>Vertebrata</taxon>
        <taxon>Euteleostomi</taxon>
        <taxon>Actinopterygii</taxon>
        <taxon>Neopterygii</taxon>
        <taxon>Teleostei</taxon>
        <taxon>Notacanthiformes</taxon>
        <taxon>Halosauridae</taxon>
        <taxon>Aldrovandia</taxon>
    </lineage>
</organism>
<sequence length="104" mass="12520">MGVLQTRAQKFHNWTFHHQDPAWPQMCYLLRFTEVWLWVDEDRPLVIERVNLDRFLWTMPYKIKRTVSSGNPKPLDRLVELVETYEATTDLLKVAQPGHPQWMQ</sequence>
<evidence type="ECO:0000313" key="2">
    <source>
        <dbReference type="Proteomes" id="UP001221898"/>
    </source>
</evidence>
<dbReference type="EMBL" id="JAINUG010000010">
    <property type="protein sequence ID" value="KAJ8415169.1"/>
    <property type="molecule type" value="Genomic_DNA"/>
</dbReference>
<dbReference type="AlphaFoldDB" id="A0AAD7X0R4"/>
<accession>A0AAD7X0R4</accession>
<proteinExistence type="predicted"/>
<name>A0AAD7X0R4_9TELE</name>
<comment type="caution">
    <text evidence="1">The sequence shown here is derived from an EMBL/GenBank/DDBJ whole genome shotgun (WGS) entry which is preliminary data.</text>
</comment>
<dbReference type="Proteomes" id="UP001221898">
    <property type="component" value="Unassembled WGS sequence"/>
</dbReference>
<keyword evidence="2" id="KW-1185">Reference proteome</keyword>
<evidence type="ECO:0000313" key="1">
    <source>
        <dbReference type="EMBL" id="KAJ8415169.1"/>
    </source>
</evidence>
<protein>
    <submittedName>
        <fullName evidence="1">Uncharacterized protein</fullName>
    </submittedName>
</protein>
<gene>
    <name evidence="1" type="ORF">AAFF_G00008670</name>
</gene>
<reference evidence="1" key="1">
    <citation type="journal article" date="2023" name="Science">
        <title>Genome structures resolve the early diversification of teleost fishes.</title>
        <authorList>
            <person name="Parey E."/>
            <person name="Louis A."/>
            <person name="Montfort J."/>
            <person name="Bouchez O."/>
            <person name="Roques C."/>
            <person name="Iampietro C."/>
            <person name="Lluch J."/>
            <person name="Castinel A."/>
            <person name="Donnadieu C."/>
            <person name="Desvignes T."/>
            <person name="Floi Bucao C."/>
            <person name="Jouanno E."/>
            <person name="Wen M."/>
            <person name="Mejri S."/>
            <person name="Dirks R."/>
            <person name="Jansen H."/>
            <person name="Henkel C."/>
            <person name="Chen W.J."/>
            <person name="Zahm M."/>
            <person name="Cabau C."/>
            <person name="Klopp C."/>
            <person name="Thompson A.W."/>
            <person name="Robinson-Rechavi M."/>
            <person name="Braasch I."/>
            <person name="Lecointre G."/>
            <person name="Bobe J."/>
            <person name="Postlethwait J.H."/>
            <person name="Berthelot C."/>
            <person name="Roest Crollius H."/>
            <person name="Guiguen Y."/>
        </authorList>
    </citation>
    <scope>NUCLEOTIDE SEQUENCE</scope>
    <source>
        <strain evidence="1">NC1722</strain>
    </source>
</reference>
<dbReference type="SUPFAM" id="SSF47353">
    <property type="entry name" value="Retrovirus capsid dimerization domain-like"/>
    <property type="match status" value="1"/>
</dbReference>